<name>A0A5N5VXR6_STRMB</name>
<gene>
    <name evidence="2" type="ORF">FRZ00_32920</name>
</gene>
<evidence type="ECO:0000259" key="1">
    <source>
        <dbReference type="Pfam" id="PF04149"/>
    </source>
</evidence>
<reference evidence="2 3" key="1">
    <citation type="journal article" date="2019" name="Microb. Cell Fact.">
        <title>Exploring novel herbicidin analogues by transcriptional regulator overexpression and MS/MS molecular networking.</title>
        <authorList>
            <person name="Shi Y."/>
            <person name="Gu R."/>
            <person name="Li Y."/>
            <person name="Wang X."/>
            <person name="Ren W."/>
            <person name="Li X."/>
            <person name="Wang L."/>
            <person name="Xie Y."/>
            <person name="Hong B."/>
        </authorList>
    </citation>
    <scope>NUCLEOTIDE SEQUENCE [LARGE SCALE GENOMIC DNA]</scope>
    <source>
        <strain evidence="2 3">US-43</strain>
    </source>
</reference>
<dbReference type="Proteomes" id="UP000327000">
    <property type="component" value="Unassembled WGS sequence"/>
</dbReference>
<protein>
    <submittedName>
        <fullName evidence="2">DUF397 domain-containing protein</fullName>
    </submittedName>
</protein>
<dbReference type="EMBL" id="VOKX01000131">
    <property type="protein sequence ID" value="KAB7833597.1"/>
    <property type="molecule type" value="Genomic_DNA"/>
</dbReference>
<feature type="domain" description="DUF397" evidence="1">
    <location>
        <begin position="3"/>
        <end position="56"/>
    </location>
</feature>
<comment type="caution">
    <text evidence="2">The sequence shown here is derived from an EMBL/GenBank/DDBJ whole genome shotgun (WGS) entry which is preliminary data.</text>
</comment>
<dbReference type="AlphaFoldDB" id="A0A5N5VXR6"/>
<dbReference type="Pfam" id="PF04149">
    <property type="entry name" value="DUF397"/>
    <property type="match status" value="1"/>
</dbReference>
<evidence type="ECO:0000313" key="3">
    <source>
        <dbReference type="Proteomes" id="UP000327000"/>
    </source>
</evidence>
<proteinExistence type="predicted"/>
<dbReference type="RefSeq" id="WP_152266042.1">
    <property type="nucleotide sequence ID" value="NZ_VOKX01000131.1"/>
</dbReference>
<dbReference type="OrthoDB" id="3436866at2"/>
<dbReference type="InterPro" id="IPR007278">
    <property type="entry name" value="DUF397"/>
</dbReference>
<keyword evidence="3" id="KW-1185">Reference proteome</keyword>
<accession>A0A5N5VXR6</accession>
<organism evidence="2 3">
    <name type="scientific">Streptomyces mobaraensis</name>
    <name type="common">Streptoverticillium mobaraense</name>
    <dbReference type="NCBI Taxonomy" id="35621"/>
    <lineage>
        <taxon>Bacteria</taxon>
        <taxon>Bacillati</taxon>
        <taxon>Actinomycetota</taxon>
        <taxon>Actinomycetes</taxon>
        <taxon>Kitasatosporales</taxon>
        <taxon>Streptomycetaceae</taxon>
        <taxon>Streptomyces</taxon>
    </lineage>
</organism>
<sequence>MIWRKSKHSATSNDCLEIAGSADDLIRIRDSKRAADPTLIITTRPAAWAAFLSSLRAWARD</sequence>
<evidence type="ECO:0000313" key="2">
    <source>
        <dbReference type="EMBL" id="KAB7833597.1"/>
    </source>
</evidence>